<feature type="domain" description="DUF5008" evidence="1">
    <location>
        <begin position="12"/>
        <end position="113"/>
    </location>
</feature>
<dbReference type="Gene3D" id="2.80.10.50">
    <property type="match status" value="3"/>
</dbReference>
<accession>A0A1I2WG99</accession>
<dbReference type="InterPro" id="IPR013431">
    <property type="entry name" value="Delta_60_rpt"/>
</dbReference>
<dbReference type="Pfam" id="PF16400">
    <property type="entry name" value="DUF5008"/>
    <property type="match status" value="1"/>
</dbReference>
<dbReference type="STRING" id="414048.SAMN04489864_10435"/>
<dbReference type="PROSITE" id="PS51257">
    <property type="entry name" value="PROKAR_LIPOPROTEIN"/>
    <property type="match status" value="1"/>
</dbReference>
<protein>
    <recommendedName>
        <fullName evidence="1">DUF5008 domain-containing protein</fullName>
    </recommendedName>
</protein>
<evidence type="ECO:0000313" key="2">
    <source>
        <dbReference type="EMBL" id="SFH00362.1"/>
    </source>
</evidence>
<gene>
    <name evidence="2" type="ORF">SAMN04489864_10435</name>
</gene>
<proteinExistence type="predicted"/>
<dbReference type="EMBL" id="FOPP01000004">
    <property type="protein sequence ID" value="SFH00362.1"/>
    <property type="molecule type" value="Genomic_DNA"/>
</dbReference>
<evidence type="ECO:0000259" key="1">
    <source>
        <dbReference type="Pfam" id="PF16400"/>
    </source>
</evidence>
<organism evidence="2 3">
    <name type="scientific">Pedobacter insulae</name>
    <dbReference type="NCBI Taxonomy" id="414048"/>
    <lineage>
        <taxon>Bacteria</taxon>
        <taxon>Pseudomonadati</taxon>
        <taxon>Bacteroidota</taxon>
        <taxon>Sphingobacteriia</taxon>
        <taxon>Sphingobacteriales</taxon>
        <taxon>Sphingobacteriaceae</taxon>
        <taxon>Pedobacter</taxon>
    </lineage>
</organism>
<sequence length="533" mass="57009">MRLGQLLLVLLVLSLYSCKEEVIGENPYSGGKEPLGIKFGTALPEPEIASPGSEVEVSIRGLKKFENNYKFYVNEVEATVLAFTDSTARIKVPNNASSGGMSVISDGQTFFGPLLTISGKVSADGSFQATVGSNSTIYDILRLPSSNYLLTGAFSDFDNKGNVKVPIGGIAQINSQGAYNTSLNFGKGALGSINSVNRLSNGKFLISGFFFSFNSTRGKRININGIATLNSNGTLDSTIIDVINPTPNDFRKNKDTVPTFNGGVAGVIKKSFVFNDRIYAVGAFENYLRVFYDRSTYDTKVYDRTKIKQMVCMTLDGAMDSTFHFDMATKQSPAAGNGEITDAIQQADGKLILVGSFSTFNGLPAKHIVRINLDGSVDQTFKAGAGADDNISSITYNATTDKIIITGSFTTYGGTAKKGVAMLNADGSVDNTFNFGTLASGSATFASQLNNGKVIVTGNFKTYNGVIRQGFMVLNADASLASGYNNTGQFTGRVYKIIETTSSFGNPAVILVGSIQRFDNKKFGNIVRVEIKN</sequence>
<dbReference type="SUPFAM" id="SSF50998">
    <property type="entry name" value="Quinoprotein alcohol dehydrogenase-like"/>
    <property type="match status" value="1"/>
</dbReference>
<dbReference type="Pfam" id="PF17164">
    <property type="entry name" value="DUF5122"/>
    <property type="match status" value="2"/>
</dbReference>
<dbReference type="AlphaFoldDB" id="A0A1I2WG99"/>
<dbReference type="Proteomes" id="UP000199666">
    <property type="component" value="Unassembled WGS sequence"/>
</dbReference>
<reference evidence="2 3" key="1">
    <citation type="submission" date="2016-10" db="EMBL/GenBank/DDBJ databases">
        <authorList>
            <person name="de Groot N.N."/>
        </authorList>
    </citation>
    <scope>NUCLEOTIDE SEQUENCE [LARGE SCALE GENOMIC DNA]</scope>
    <source>
        <strain evidence="2 3">DSM 18684</strain>
    </source>
</reference>
<evidence type="ECO:0000313" key="3">
    <source>
        <dbReference type="Proteomes" id="UP000199666"/>
    </source>
</evidence>
<keyword evidence="3" id="KW-1185">Reference proteome</keyword>
<dbReference type="InterPro" id="IPR032175">
    <property type="entry name" value="DUF5008"/>
</dbReference>
<dbReference type="InterPro" id="IPR011047">
    <property type="entry name" value="Quinoprotein_ADH-like_sf"/>
</dbReference>
<name>A0A1I2WG99_9SPHI</name>